<sequence length="228" mass="26180">MEQNQNIKKEEKKKIMDSEKNPCNICIWADNKICEDCSINKKLQCHLDLKYSAMFGGTFFIFFIPAIIGIFKLGVESLLFYLGLVSWIVYLVIFFLIWEPQMLCSHCPYYAEGGTKILHCYANGGFIRTASFKPHPMNKSEQIQFIFGVLLIGVIPYVFLIIGQQFLLLGISALGFVIWLIVLKTQICTVCINFSCPFNSVPKDIVDEFLKKNPIMRDAWEKSGYKIE</sequence>
<protein>
    <submittedName>
        <fullName evidence="1">Uncharacterized protein</fullName>
    </submittedName>
</protein>
<evidence type="ECO:0000313" key="2">
    <source>
        <dbReference type="Proteomes" id="UP000321408"/>
    </source>
</evidence>
<reference evidence="1 2" key="1">
    <citation type="journal article" date="2020" name="Nature">
        <title>Isolation of an archaeon at the prokaryote-eukaryote interface.</title>
        <authorList>
            <person name="Imachi H."/>
            <person name="Nobu M.K."/>
            <person name="Nakahara N."/>
            <person name="Morono Y."/>
            <person name="Ogawara M."/>
            <person name="Takaki Y."/>
            <person name="Takano Y."/>
            <person name="Uematsu K."/>
            <person name="Ikuta T."/>
            <person name="Ito M."/>
            <person name="Matsui Y."/>
            <person name="Miyazaki M."/>
            <person name="Murata K."/>
            <person name="Saito Y."/>
            <person name="Sakai S."/>
            <person name="Song C."/>
            <person name="Tasumi E."/>
            <person name="Yamanaka Y."/>
            <person name="Yamaguchi T."/>
            <person name="Kamagata Y."/>
            <person name="Tamaki H."/>
            <person name="Takai K."/>
        </authorList>
    </citation>
    <scope>NUCLEOTIDE SEQUENCE [LARGE SCALE GENOMIC DNA]</scope>
    <source>
        <strain evidence="1 2">MK-D1</strain>
    </source>
</reference>
<reference evidence="1 2" key="2">
    <citation type="journal article" date="2024" name="Int. J. Syst. Evol. Microbiol.">
        <title>Promethearchaeum syntrophicum gen. nov., sp. nov., an anaerobic, obligately syntrophic archaeon, the first isolate of the lineage 'Asgard' archaea, and proposal of the new archaeal phylum Promethearchaeota phyl. nov. and kingdom Promethearchaeati regn. nov.</title>
        <authorList>
            <person name="Imachi H."/>
            <person name="Nobu M.K."/>
            <person name="Kato S."/>
            <person name="Takaki Y."/>
            <person name="Miyazaki M."/>
            <person name="Miyata M."/>
            <person name="Ogawara M."/>
            <person name="Saito Y."/>
            <person name="Sakai S."/>
            <person name="Tahara Y.O."/>
            <person name="Takano Y."/>
            <person name="Tasumi E."/>
            <person name="Uematsu K."/>
            <person name="Yoshimura T."/>
            <person name="Itoh T."/>
            <person name="Ohkuma M."/>
            <person name="Takai K."/>
        </authorList>
    </citation>
    <scope>NUCLEOTIDE SEQUENCE [LARGE SCALE GENOMIC DNA]</scope>
    <source>
        <strain evidence="1 2">MK-D1</strain>
    </source>
</reference>
<gene>
    <name evidence="1" type="ORF">DSAG12_01403</name>
</gene>
<dbReference type="EMBL" id="CP042905">
    <property type="protein sequence ID" value="QEE15577.2"/>
    <property type="molecule type" value="Genomic_DNA"/>
</dbReference>
<proteinExistence type="predicted"/>
<dbReference type="Proteomes" id="UP000321408">
    <property type="component" value="Chromosome"/>
</dbReference>
<accession>A0A5B9D9R5</accession>
<dbReference type="AlphaFoldDB" id="A0A5B9D9R5"/>
<evidence type="ECO:0000313" key="1">
    <source>
        <dbReference type="EMBL" id="QEE15577.2"/>
    </source>
</evidence>
<organism evidence="1 2">
    <name type="scientific">Promethearchaeum syntrophicum</name>
    <dbReference type="NCBI Taxonomy" id="2594042"/>
    <lineage>
        <taxon>Archaea</taxon>
        <taxon>Promethearchaeati</taxon>
        <taxon>Promethearchaeota</taxon>
        <taxon>Promethearchaeia</taxon>
        <taxon>Promethearchaeales</taxon>
        <taxon>Promethearchaeaceae</taxon>
        <taxon>Promethearchaeum</taxon>
    </lineage>
</organism>
<name>A0A5B9D9R5_9ARCH</name>
<keyword evidence="2" id="KW-1185">Reference proteome</keyword>
<dbReference type="KEGG" id="psyt:DSAG12_01403"/>